<dbReference type="HAMAP" id="MF_03100">
    <property type="entry name" value="Endonuc_su_Slx1"/>
    <property type="match status" value="1"/>
</dbReference>
<feature type="domain" description="GIY-YIG" evidence="5">
    <location>
        <begin position="1"/>
        <end position="84"/>
    </location>
</feature>
<comment type="caution">
    <text evidence="6">The sequence shown here is derived from an EMBL/GenBank/DDBJ whole genome shotgun (WGS) entry which is preliminary data.</text>
</comment>
<evidence type="ECO:0000256" key="3">
    <source>
        <dbReference type="HAMAP-Rule" id="MF_03100"/>
    </source>
</evidence>
<feature type="region of interest" description="Disordered" evidence="4">
    <location>
        <begin position="254"/>
        <end position="347"/>
    </location>
</feature>
<feature type="region of interest" description="Disordered" evidence="4">
    <location>
        <begin position="220"/>
        <end position="240"/>
    </location>
</feature>
<evidence type="ECO:0000256" key="1">
    <source>
        <dbReference type="ARBA" id="ARBA00022763"/>
    </source>
</evidence>
<name>A0A8T1VF33_9STRA</name>
<keyword evidence="7" id="KW-1185">Reference proteome</keyword>
<dbReference type="InterPro" id="IPR000305">
    <property type="entry name" value="GIY-YIG_endonuc"/>
</dbReference>
<evidence type="ECO:0000313" key="7">
    <source>
        <dbReference type="Proteomes" id="UP000694044"/>
    </source>
</evidence>
<feature type="compositionally biased region" description="Acidic residues" evidence="4">
    <location>
        <begin position="222"/>
        <end position="234"/>
    </location>
</feature>
<keyword evidence="1 3" id="KW-0227">DNA damage</keyword>
<dbReference type="PANTHER" id="PTHR20208">
    <property type="entry name" value="STRUCTURE-SPECIFIC ENDONUCLEASE SUBUNIT SLX1"/>
    <property type="match status" value="1"/>
</dbReference>
<organism evidence="6 7">
    <name type="scientific">Phytophthora pseudosyringae</name>
    <dbReference type="NCBI Taxonomy" id="221518"/>
    <lineage>
        <taxon>Eukaryota</taxon>
        <taxon>Sar</taxon>
        <taxon>Stramenopiles</taxon>
        <taxon>Oomycota</taxon>
        <taxon>Peronosporomycetes</taxon>
        <taxon>Peronosporales</taxon>
        <taxon>Peronosporaceae</taxon>
        <taxon>Phytophthora</taxon>
    </lineage>
</organism>
<evidence type="ECO:0000256" key="4">
    <source>
        <dbReference type="SAM" id="MobiDB-lite"/>
    </source>
</evidence>
<dbReference type="Pfam" id="PF01541">
    <property type="entry name" value="GIY-YIG"/>
    <property type="match status" value="1"/>
</dbReference>
<sequence length="347" mass="38811">MLFACYLLTPVQPPQRLRCTYVGFTVAPTRRIRQHNGEVTGGAKRTRKFRPWEMVAVVHGFPSKFRALQFEWVWQHPLVSKVTKTHLAFLRGSRGLGAPRSVKRKVLEVLEMVNLEPFKGLELTVSFTSDEVHNVARGLGARYAAAKCETRALETFASVGGEEEEAATATGSSTCFICEHELDLQRESGTGDGDDVVGCYRAGCEMSCHSACLMDHFRSMREEEDEEEEEEEGGDVSGECPECRKMLEWSLLTQHHGREKEKRKRKGGGRRKRGRKKARTPADDADESDLRGTNATSLEARSVDSLVSASESAVEYDSDGWFEDDRLDAQVPLDSNEDAETIDLTED</sequence>
<reference evidence="6" key="1">
    <citation type="submission" date="2021-02" db="EMBL/GenBank/DDBJ databases">
        <authorList>
            <person name="Palmer J.M."/>
        </authorList>
    </citation>
    <scope>NUCLEOTIDE SEQUENCE</scope>
    <source>
        <strain evidence="6">SCRP734</strain>
    </source>
</reference>
<comment type="function">
    <text evidence="3">Catalytic subunit of a heterodimeric structure-specific endonuclease that resolves DNA secondary structures generated during DNA repair and recombination. Has endonuclease activity towards branched DNA substrates, introducing single-strand cuts in duplex DNA close to junctions with ss-DNA.</text>
</comment>
<evidence type="ECO:0000256" key="2">
    <source>
        <dbReference type="ARBA" id="ARBA00023204"/>
    </source>
</evidence>
<comment type="caution">
    <text evidence="3">Lacks conserved residue(s) required for the propagation of feature annotation.</text>
</comment>
<dbReference type="InterPro" id="IPR027520">
    <property type="entry name" value="Slx1"/>
</dbReference>
<comment type="cofactor">
    <cofactor evidence="3">
        <name>a divalent metal cation</name>
        <dbReference type="ChEBI" id="CHEBI:60240"/>
    </cofactor>
</comment>
<keyword evidence="3" id="KW-0539">Nucleus</keyword>
<dbReference type="PROSITE" id="PS50164">
    <property type="entry name" value="GIY_YIG"/>
    <property type="match status" value="1"/>
</dbReference>
<dbReference type="PANTHER" id="PTHR20208:SF10">
    <property type="entry name" value="STRUCTURE-SPECIFIC ENDONUCLEASE SUBUNIT SLX1"/>
    <property type="match status" value="1"/>
</dbReference>
<protein>
    <recommendedName>
        <fullName evidence="3">Structure-specific endonuclease subunit SLX1 homolog</fullName>
        <ecNumber evidence="3">3.1.-.-</ecNumber>
    </recommendedName>
</protein>
<dbReference type="GO" id="GO:0017108">
    <property type="term" value="F:5'-flap endonuclease activity"/>
    <property type="evidence" value="ECO:0007669"/>
    <property type="project" value="InterPro"/>
</dbReference>
<dbReference type="Proteomes" id="UP000694044">
    <property type="component" value="Unassembled WGS sequence"/>
</dbReference>
<dbReference type="EMBL" id="JAGDFM010000341">
    <property type="protein sequence ID" value="KAG7379576.1"/>
    <property type="molecule type" value="Genomic_DNA"/>
</dbReference>
<dbReference type="InterPro" id="IPR048749">
    <property type="entry name" value="SLX1_C"/>
</dbReference>
<dbReference type="GO" id="GO:0008821">
    <property type="term" value="F:crossover junction DNA endonuclease activity"/>
    <property type="evidence" value="ECO:0007669"/>
    <property type="project" value="TreeGrafter"/>
</dbReference>
<accession>A0A8T1VF33</accession>
<keyword evidence="3" id="KW-0255">Endonuclease</keyword>
<comment type="subunit">
    <text evidence="3">Forms a heterodimer with a member of the SLX4 family.</text>
</comment>
<evidence type="ECO:0000313" key="6">
    <source>
        <dbReference type="EMBL" id="KAG7379576.1"/>
    </source>
</evidence>
<gene>
    <name evidence="6" type="ORF">PHYPSEUDO_008447</name>
</gene>
<evidence type="ECO:0000259" key="5">
    <source>
        <dbReference type="PROSITE" id="PS50164"/>
    </source>
</evidence>
<feature type="compositionally biased region" description="Polar residues" evidence="4">
    <location>
        <begin position="291"/>
        <end position="311"/>
    </location>
</feature>
<keyword evidence="2 3" id="KW-0234">DNA repair</keyword>
<dbReference type="CDD" id="cd10455">
    <property type="entry name" value="GIY-YIG_SLX1"/>
    <property type="match status" value="1"/>
</dbReference>
<dbReference type="OrthoDB" id="24645at2759"/>
<dbReference type="Pfam" id="PF21202">
    <property type="entry name" value="SLX1_C"/>
    <property type="match status" value="1"/>
</dbReference>
<keyword evidence="3" id="KW-0378">Hydrolase</keyword>
<dbReference type="GO" id="GO:0033557">
    <property type="term" value="C:Slx1-Slx4 complex"/>
    <property type="evidence" value="ECO:0007669"/>
    <property type="project" value="UniProtKB-UniRule"/>
</dbReference>
<comment type="similarity">
    <text evidence="3">Belongs to the SLX1 family.</text>
</comment>
<keyword evidence="3" id="KW-0540">Nuclease</keyword>
<keyword evidence="3" id="KW-0233">DNA recombination</keyword>
<dbReference type="EC" id="3.1.-.-" evidence="3"/>
<dbReference type="InterPro" id="IPR050381">
    <property type="entry name" value="SLX1_endonuclease"/>
</dbReference>
<proteinExistence type="inferred from homology"/>
<dbReference type="AlphaFoldDB" id="A0A8T1VF33"/>
<feature type="compositionally biased region" description="Acidic residues" evidence="4">
    <location>
        <begin position="335"/>
        <end position="347"/>
    </location>
</feature>
<comment type="subcellular location">
    <subcellularLocation>
        <location evidence="3">Nucleus</location>
    </subcellularLocation>
</comment>
<feature type="compositionally biased region" description="Basic residues" evidence="4">
    <location>
        <begin position="255"/>
        <end position="279"/>
    </location>
</feature>
<dbReference type="GO" id="GO:0000724">
    <property type="term" value="P:double-strand break repair via homologous recombination"/>
    <property type="evidence" value="ECO:0007669"/>
    <property type="project" value="TreeGrafter"/>
</dbReference>